<name>A0AAV4DVT8_9GAST</name>
<organism evidence="1 2">
    <name type="scientific">Plakobranchus ocellatus</name>
    <dbReference type="NCBI Taxonomy" id="259542"/>
    <lineage>
        <taxon>Eukaryota</taxon>
        <taxon>Metazoa</taxon>
        <taxon>Spiralia</taxon>
        <taxon>Lophotrochozoa</taxon>
        <taxon>Mollusca</taxon>
        <taxon>Gastropoda</taxon>
        <taxon>Heterobranchia</taxon>
        <taxon>Euthyneura</taxon>
        <taxon>Panpulmonata</taxon>
        <taxon>Sacoglossa</taxon>
        <taxon>Placobranchoidea</taxon>
        <taxon>Plakobranchidae</taxon>
        <taxon>Plakobranchus</taxon>
    </lineage>
</organism>
<dbReference type="EMBL" id="BLXT01008374">
    <property type="protein sequence ID" value="GFO48149.1"/>
    <property type="molecule type" value="Genomic_DNA"/>
</dbReference>
<keyword evidence="2" id="KW-1185">Reference proteome</keyword>
<evidence type="ECO:0000313" key="1">
    <source>
        <dbReference type="EMBL" id="GFO48149.1"/>
    </source>
</evidence>
<evidence type="ECO:0000313" key="2">
    <source>
        <dbReference type="Proteomes" id="UP000735302"/>
    </source>
</evidence>
<sequence length="165" mass="17921">MKHTKPKVPPTKMSQVYDFEGVITDKEAAEQFVFALTASERQHLYSELAKYQSVESTMLGRCGDTVIVAIAAAAKVLQNPCDSDITDSDNSISKTIGSEILNSPVFSPQQGDLRLSSLLSGQGAGSGARTRDKRVPADLRADSQATVLPTPPFSVENQQIYEREM</sequence>
<dbReference type="AlphaFoldDB" id="A0AAV4DVT8"/>
<dbReference type="Proteomes" id="UP000735302">
    <property type="component" value="Unassembled WGS sequence"/>
</dbReference>
<protein>
    <submittedName>
        <fullName evidence="1">Uncharacterized protein</fullName>
    </submittedName>
</protein>
<accession>A0AAV4DVT8</accession>
<gene>
    <name evidence="1" type="ORF">PoB_007465400</name>
</gene>
<proteinExistence type="predicted"/>
<comment type="caution">
    <text evidence="1">The sequence shown here is derived from an EMBL/GenBank/DDBJ whole genome shotgun (WGS) entry which is preliminary data.</text>
</comment>
<reference evidence="1 2" key="1">
    <citation type="journal article" date="2021" name="Elife">
        <title>Chloroplast acquisition without the gene transfer in kleptoplastic sea slugs, Plakobranchus ocellatus.</title>
        <authorList>
            <person name="Maeda T."/>
            <person name="Takahashi S."/>
            <person name="Yoshida T."/>
            <person name="Shimamura S."/>
            <person name="Takaki Y."/>
            <person name="Nagai Y."/>
            <person name="Toyoda A."/>
            <person name="Suzuki Y."/>
            <person name="Arimoto A."/>
            <person name="Ishii H."/>
            <person name="Satoh N."/>
            <person name="Nishiyama T."/>
            <person name="Hasebe M."/>
            <person name="Maruyama T."/>
            <person name="Minagawa J."/>
            <person name="Obokata J."/>
            <person name="Shigenobu S."/>
        </authorList>
    </citation>
    <scope>NUCLEOTIDE SEQUENCE [LARGE SCALE GENOMIC DNA]</scope>
</reference>